<protein>
    <submittedName>
        <fullName evidence="3">Tetratricopeptide repeat protein</fullName>
    </submittedName>
</protein>
<dbReference type="EMBL" id="JALIDZ010000001">
    <property type="protein sequence ID" value="MCT8970304.1"/>
    <property type="molecule type" value="Genomic_DNA"/>
</dbReference>
<keyword evidence="2" id="KW-0732">Signal</keyword>
<keyword evidence="4" id="KW-1185">Reference proteome</keyword>
<dbReference type="RefSeq" id="WP_261613876.1">
    <property type="nucleotide sequence ID" value="NZ_JALIDZ010000001.1"/>
</dbReference>
<feature type="signal peptide" evidence="2">
    <location>
        <begin position="1"/>
        <end position="35"/>
    </location>
</feature>
<dbReference type="Proteomes" id="UP001320898">
    <property type="component" value="Unassembled WGS sequence"/>
</dbReference>
<dbReference type="SMART" id="SM00028">
    <property type="entry name" value="TPR"/>
    <property type="match status" value="8"/>
</dbReference>
<sequence length="590" mass="64789">MIVNGFHVPRRTRNVRRSRVGAVFAALAFLVPALASTPSRAESKVDDIEVHSLAGSYLAGRIAGGMRDSASAARFFSLALEADPDNLALLDRSFALSLVDGDFEHAMATAAHIVKLDPTHRVAQLALAVDALRGRQYAVAQRHLDQAGNGPLAELTVALLRAWSEAGLGDIEQALDTIASLSGPEWYEVFKPYHSGLVASVGGDENASGAYFEEAYSADTDAIRITQAWSRHLAKVGRTEEALEVLAKFESVVPNHPLINAARADIEAGRVPAPIVKTAQEGAAEVLYGIGSALGSENGEEYAAVYLRLGLYLAPLKPLATLSLADYYEKVGDSPKAIDVYASIPEGSPLRANANIHRALNLDDLDRTDEAIAVLDEVIVAHPEDVEAIIALGNILRGRERFSEAADVYTRAIDRIGAAEPRDWALFYFRGMCYERAQRWPLAELDLQKALELNPEQPHVLNYLGYSWVDQGLHLDDALDMISRAVELRPNDGYIVDSLGWAYYRLGRYEDAVRELERAVELKSEDPIINDHLGDAYWKVGRKREATFQWSHARDLDPEPDDLAKILEKLESGLVEKPDRAAIELRRNDG</sequence>
<accession>A0AAW5QTU3</accession>
<reference evidence="3 4" key="1">
    <citation type="submission" date="2022-04" db="EMBL/GenBank/DDBJ databases">
        <authorList>
            <person name="Ye Y.-Q."/>
            <person name="Du Z.-J."/>
        </authorList>
    </citation>
    <scope>NUCLEOTIDE SEQUENCE [LARGE SCALE GENOMIC DNA]</scope>
    <source>
        <strain evidence="3 4">A6E488</strain>
    </source>
</reference>
<dbReference type="PANTHER" id="PTHR12558">
    <property type="entry name" value="CELL DIVISION CYCLE 16,23,27"/>
    <property type="match status" value="1"/>
</dbReference>
<organism evidence="3 4">
    <name type="scientific">Microbaculum marinisediminis</name>
    <dbReference type="NCBI Taxonomy" id="2931392"/>
    <lineage>
        <taxon>Bacteria</taxon>
        <taxon>Pseudomonadati</taxon>
        <taxon>Pseudomonadota</taxon>
        <taxon>Alphaproteobacteria</taxon>
        <taxon>Hyphomicrobiales</taxon>
        <taxon>Tepidamorphaceae</taxon>
        <taxon>Microbaculum</taxon>
    </lineage>
</organism>
<dbReference type="PROSITE" id="PS50005">
    <property type="entry name" value="TPR"/>
    <property type="match status" value="2"/>
</dbReference>
<feature type="repeat" description="TPR" evidence="1">
    <location>
        <begin position="424"/>
        <end position="457"/>
    </location>
</feature>
<evidence type="ECO:0000313" key="4">
    <source>
        <dbReference type="Proteomes" id="UP001320898"/>
    </source>
</evidence>
<comment type="caution">
    <text evidence="3">The sequence shown here is derived from an EMBL/GenBank/DDBJ whole genome shotgun (WGS) entry which is preliminary data.</text>
</comment>
<dbReference type="SUPFAM" id="SSF48452">
    <property type="entry name" value="TPR-like"/>
    <property type="match status" value="3"/>
</dbReference>
<gene>
    <name evidence="3" type="ORF">MUB46_00375</name>
</gene>
<evidence type="ECO:0000313" key="3">
    <source>
        <dbReference type="EMBL" id="MCT8970304.1"/>
    </source>
</evidence>
<dbReference type="InterPro" id="IPR019734">
    <property type="entry name" value="TPR_rpt"/>
</dbReference>
<dbReference type="PANTHER" id="PTHR12558:SF13">
    <property type="entry name" value="CELL DIVISION CYCLE PROTEIN 27 HOMOLOG"/>
    <property type="match status" value="1"/>
</dbReference>
<dbReference type="AlphaFoldDB" id="A0AAW5QTU3"/>
<dbReference type="Gene3D" id="1.25.40.10">
    <property type="entry name" value="Tetratricopeptide repeat domain"/>
    <property type="match status" value="4"/>
</dbReference>
<feature type="repeat" description="TPR" evidence="1">
    <location>
        <begin position="493"/>
        <end position="526"/>
    </location>
</feature>
<name>A0AAW5QTU3_9HYPH</name>
<evidence type="ECO:0000256" key="1">
    <source>
        <dbReference type="PROSITE-ProRule" id="PRU00339"/>
    </source>
</evidence>
<proteinExistence type="predicted"/>
<dbReference type="Pfam" id="PF13432">
    <property type="entry name" value="TPR_16"/>
    <property type="match status" value="1"/>
</dbReference>
<dbReference type="Pfam" id="PF13414">
    <property type="entry name" value="TPR_11"/>
    <property type="match status" value="1"/>
</dbReference>
<evidence type="ECO:0000256" key="2">
    <source>
        <dbReference type="SAM" id="SignalP"/>
    </source>
</evidence>
<feature type="chain" id="PRO_5043678002" evidence="2">
    <location>
        <begin position="36"/>
        <end position="590"/>
    </location>
</feature>
<dbReference type="InterPro" id="IPR011990">
    <property type="entry name" value="TPR-like_helical_dom_sf"/>
</dbReference>
<keyword evidence="1" id="KW-0802">TPR repeat</keyword>